<keyword evidence="7" id="KW-0732">Signal</keyword>
<dbReference type="GO" id="GO:0004056">
    <property type="term" value="F:argininosuccinate lyase activity"/>
    <property type="evidence" value="ECO:0007669"/>
    <property type="project" value="UniProtKB-UniRule"/>
</dbReference>
<evidence type="ECO:0000256" key="3">
    <source>
        <dbReference type="ARBA" id="ARBA00012338"/>
    </source>
</evidence>
<evidence type="ECO:0000256" key="5">
    <source>
        <dbReference type="ARBA" id="ARBA00023239"/>
    </source>
</evidence>
<dbReference type="PANTHER" id="PTHR43814:SF1">
    <property type="entry name" value="ARGININOSUCCINATE LYASE"/>
    <property type="match status" value="1"/>
</dbReference>
<dbReference type="EMBL" id="CABPSI010000004">
    <property type="protein sequence ID" value="VVE35523.1"/>
    <property type="molecule type" value="Genomic_DNA"/>
</dbReference>
<comment type="pathway">
    <text evidence="2">Amino-acid biosynthesis; L-arginine biosynthesis; L-arginine from L-ornithine and carbamoyl phosphate: step 3/3.</text>
</comment>
<feature type="domain" description="Fumarate lyase N-terminal" evidence="8">
    <location>
        <begin position="131"/>
        <end position="335"/>
    </location>
</feature>
<dbReference type="Gene3D" id="1.10.40.30">
    <property type="entry name" value="Fumarase/aspartase (C-terminal domain)"/>
    <property type="match status" value="1"/>
</dbReference>
<sequence>MVSSPVLNSKRKSMNRTPFALRLVTAAVLCLSWGAHAQTPDASRIGRTSVPKAPGFQALYDFDAAAKTLPDATFPYEVRVHRAHVVMLAEKGIISRDDARKILTGLDTIDARAAKDPALRTYLPYEAALVKEIGSVAGRMHTGRSRNDLANTVNRMFYRDQINRTVAALIALRTAVIDKAEDNMDTVMVVYTHRKEAQPITLGHYLMALSEALKKDIDRYEELYVRMNQSPLGAAASAGTGWPLDRERTASLLGFDSLVVDTIEGTAGWDHITEFAADNAIYLSDLGRLGSEFQLWTTDEYRLAELDSAYAGISSIMPQKKNPDSIERTRAIVANSVGALTSILVSLDGIEYQHSVARVALEPRSIDGMIAATQAMTGVVQSLHVNKAQMLRDAAKNYSTMTDLADAIVRDSGIDFRDAHEIVAKVVDSAIQANLSADQITVDMIRRAAEQQLGHAVRISEASVRDALDPVRNVARRDGIGGPAPASVKRMIAQARKELDQEQAHLTQRTAALASAGKRLDVAVAGVTGTH</sequence>
<dbReference type="Gene3D" id="1.20.200.10">
    <property type="entry name" value="Fumarase/aspartase (Central domain)"/>
    <property type="match status" value="1"/>
</dbReference>
<dbReference type="SUPFAM" id="SSF48557">
    <property type="entry name" value="L-aspartase-like"/>
    <property type="match status" value="1"/>
</dbReference>
<keyword evidence="5 10" id="KW-0456">Lyase</keyword>
<evidence type="ECO:0000256" key="1">
    <source>
        <dbReference type="ARBA" id="ARBA00000985"/>
    </source>
</evidence>
<dbReference type="GO" id="GO:0042450">
    <property type="term" value="P:L-arginine biosynthetic process via ornithine"/>
    <property type="evidence" value="ECO:0007669"/>
    <property type="project" value="UniProtKB-UniRule"/>
</dbReference>
<dbReference type="InterPro" id="IPR024083">
    <property type="entry name" value="Fumarase/histidase_N"/>
</dbReference>
<dbReference type="InterPro" id="IPR009049">
    <property type="entry name" value="Argininosuccinate_lyase"/>
</dbReference>
<comment type="catalytic activity">
    <reaction evidence="1">
        <text>2-(N(omega)-L-arginino)succinate = fumarate + L-arginine</text>
        <dbReference type="Rhea" id="RHEA:24020"/>
        <dbReference type="ChEBI" id="CHEBI:29806"/>
        <dbReference type="ChEBI" id="CHEBI:32682"/>
        <dbReference type="ChEBI" id="CHEBI:57472"/>
        <dbReference type="EC" id="4.3.2.1"/>
    </reaction>
</comment>
<organism evidence="10 11">
    <name type="scientific">Pandoraea iniqua</name>
    <dbReference type="NCBI Taxonomy" id="2508288"/>
    <lineage>
        <taxon>Bacteria</taxon>
        <taxon>Pseudomonadati</taxon>
        <taxon>Pseudomonadota</taxon>
        <taxon>Betaproteobacteria</taxon>
        <taxon>Burkholderiales</taxon>
        <taxon>Burkholderiaceae</taxon>
        <taxon>Pandoraea</taxon>
    </lineage>
</organism>
<dbReference type="Gene3D" id="1.10.275.10">
    <property type="entry name" value="Fumarase/aspartase (N-terminal domain)"/>
    <property type="match status" value="1"/>
</dbReference>
<gene>
    <name evidence="10" type="primary">argH_1</name>
    <name evidence="10" type="ORF">PIN31115_03861</name>
</gene>
<evidence type="ECO:0000313" key="10">
    <source>
        <dbReference type="EMBL" id="VVE35523.1"/>
    </source>
</evidence>
<dbReference type="CDD" id="cd01359">
    <property type="entry name" value="Argininosuccinate_lyase"/>
    <property type="match status" value="1"/>
</dbReference>
<dbReference type="InterPro" id="IPR000362">
    <property type="entry name" value="Fumarate_lyase_fam"/>
</dbReference>
<dbReference type="InterPro" id="IPR022761">
    <property type="entry name" value="Fumarate_lyase_N"/>
</dbReference>
<dbReference type="NCBIfam" id="TIGR00838">
    <property type="entry name" value="argH"/>
    <property type="match status" value="1"/>
</dbReference>
<evidence type="ECO:0000256" key="2">
    <source>
        <dbReference type="ARBA" id="ARBA00004941"/>
    </source>
</evidence>
<evidence type="ECO:0000256" key="6">
    <source>
        <dbReference type="NCBIfam" id="TIGR00838"/>
    </source>
</evidence>
<dbReference type="PANTHER" id="PTHR43814">
    <property type="entry name" value="ARGININOSUCCINATE LYASE"/>
    <property type="match status" value="1"/>
</dbReference>
<feature type="signal peptide" evidence="7">
    <location>
        <begin position="1"/>
        <end position="37"/>
    </location>
</feature>
<evidence type="ECO:0000313" key="11">
    <source>
        <dbReference type="Proteomes" id="UP000333828"/>
    </source>
</evidence>
<dbReference type="EC" id="4.3.2.1" evidence="3 6"/>
<dbReference type="Pfam" id="PF00206">
    <property type="entry name" value="Lyase_1"/>
    <property type="match status" value="1"/>
</dbReference>
<dbReference type="PRINTS" id="PR00149">
    <property type="entry name" value="FUMRATELYASE"/>
</dbReference>
<keyword evidence="4" id="KW-0055">Arginine biosynthesis</keyword>
<feature type="chain" id="PRO_5022826557" description="Argininosuccinate lyase" evidence="7">
    <location>
        <begin position="38"/>
        <end position="531"/>
    </location>
</feature>
<proteinExistence type="predicted"/>
<evidence type="ECO:0000256" key="7">
    <source>
        <dbReference type="SAM" id="SignalP"/>
    </source>
</evidence>
<dbReference type="AlphaFoldDB" id="A0A5E4XGU5"/>
<protein>
    <recommendedName>
        <fullName evidence="3 6">Argininosuccinate lyase</fullName>
        <ecNumber evidence="3 6">4.3.2.1</ecNumber>
    </recommendedName>
</protein>
<dbReference type="InterPro" id="IPR029419">
    <property type="entry name" value="Arg_succ_lyase_C"/>
</dbReference>
<dbReference type="UniPathway" id="UPA00068">
    <property type="reaction ID" value="UER00114"/>
</dbReference>
<dbReference type="InterPro" id="IPR008948">
    <property type="entry name" value="L-Aspartase-like"/>
</dbReference>
<dbReference type="Pfam" id="PF14698">
    <property type="entry name" value="ASL_C2"/>
    <property type="match status" value="1"/>
</dbReference>
<keyword evidence="4" id="KW-0028">Amino-acid biosynthesis</keyword>
<name>A0A5E4XGU5_9BURK</name>
<dbReference type="GO" id="GO:0005829">
    <property type="term" value="C:cytosol"/>
    <property type="evidence" value="ECO:0007669"/>
    <property type="project" value="TreeGrafter"/>
</dbReference>
<accession>A0A5E4XGU5</accession>
<keyword evidence="11" id="KW-1185">Reference proteome</keyword>
<evidence type="ECO:0000259" key="8">
    <source>
        <dbReference type="Pfam" id="PF00206"/>
    </source>
</evidence>
<evidence type="ECO:0000256" key="4">
    <source>
        <dbReference type="ARBA" id="ARBA00022571"/>
    </source>
</evidence>
<feature type="domain" description="Argininosuccinate lyase C-terminal" evidence="9">
    <location>
        <begin position="398"/>
        <end position="475"/>
    </location>
</feature>
<reference evidence="10 11" key="1">
    <citation type="submission" date="2019-08" db="EMBL/GenBank/DDBJ databases">
        <authorList>
            <person name="Peeters C."/>
        </authorList>
    </citation>
    <scope>NUCLEOTIDE SEQUENCE [LARGE SCALE GENOMIC DNA]</scope>
    <source>
        <strain evidence="10 11">LMG 31115</strain>
    </source>
</reference>
<dbReference type="PRINTS" id="PR00145">
    <property type="entry name" value="ARGSUCLYASE"/>
</dbReference>
<dbReference type="Proteomes" id="UP000333828">
    <property type="component" value="Unassembled WGS sequence"/>
</dbReference>
<evidence type="ECO:0000259" key="9">
    <source>
        <dbReference type="Pfam" id="PF14698"/>
    </source>
</evidence>